<feature type="transmembrane region" description="Helical" evidence="1">
    <location>
        <begin position="59"/>
        <end position="82"/>
    </location>
</feature>
<keyword evidence="1" id="KW-0812">Transmembrane</keyword>
<evidence type="ECO:0000256" key="1">
    <source>
        <dbReference type="SAM" id="Phobius"/>
    </source>
</evidence>
<evidence type="ECO:0000313" key="2">
    <source>
        <dbReference type="EMBL" id="QNN89390.1"/>
    </source>
</evidence>
<accession>A0A7G9U8F9</accession>
<keyword evidence="1" id="KW-0472">Membrane</keyword>
<reference evidence="2" key="1">
    <citation type="submission" date="2019-11" db="EMBL/GenBank/DDBJ databases">
        <title>Studies on the baculoviruses infecting the caterpillars, Spilarctia obliqua Walker (Erebidae) and Pieris brassicae Linn. (Pieridae) (Insecta: Lepidoptera).</title>
        <authorList>
            <person name="Paul S."/>
            <person name="Arumugaperumal A."/>
            <person name="Sathiya Balasingh Thangapandi E.J.J."/>
            <person name="Sarjubala Devi H."/>
            <person name="Johnson T."/>
            <person name="Maisnam S."/>
            <person name="Krishnavel S."/>
            <person name="Soman Syamala S."/>
            <person name="Ramamoorthy S."/>
            <person name="Karthikeyan R."/>
            <person name="Subburaman C."/>
            <person name="Jeyaprakash R."/>
            <person name="Azhaguchamy M."/>
            <person name="Ramaiyer V."/>
            <person name="Sivasubramaniam S."/>
        </authorList>
    </citation>
    <scope>NUCLEOTIDE SEQUENCE</scope>
    <source>
        <strain evidence="2">Manipur</strain>
    </source>
</reference>
<protein>
    <submittedName>
        <fullName evidence="2">Uncharacterized protein</fullName>
    </submittedName>
</protein>
<organism evidence="2">
    <name type="scientific">Spilarctia obliqua nucleopolyhedrovirus</name>
    <dbReference type="NCBI Taxonomy" id="1638618"/>
    <lineage>
        <taxon>Viruses</taxon>
        <taxon>Viruses incertae sedis</taxon>
        <taxon>Naldaviricetes</taxon>
        <taxon>Lefavirales</taxon>
        <taxon>Baculoviridae</taxon>
        <taxon>Alphabaculovirus</taxon>
    </lineage>
</organism>
<name>A0A7G9U8F9_9ABAC</name>
<proteinExistence type="predicted"/>
<keyword evidence="1" id="KW-1133">Transmembrane helix</keyword>
<feature type="transmembrane region" description="Helical" evidence="1">
    <location>
        <begin position="94"/>
        <end position="117"/>
    </location>
</feature>
<sequence>MIKFNDNISPEPELQLLQIGMLAGMPTLTLLLCSPQMVIQDCVGAGGTWLNGTLQSTVAAHATVHGICVVFTTFAFTLGLLLDTLKIASPRRPAALALSVVMFCNKVILVSAVINFLPTLP</sequence>
<dbReference type="EMBL" id="MN750529">
    <property type="protein sequence ID" value="QNN89390.1"/>
    <property type="molecule type" value="Genomic_DNA"/>
</dbReference>